<dbReference type="AlphaFoldDB" id="A0A7W3TTT9"/>
<evidence type="ECO:0000313" key="8">
    <source>
        <dbReference type="EMBL" id="MBB1070566.1"/>
    </source>
</evidence>
<evidence type="ECO:0000259" key="7">
    <source>
        <dbReference type="SMART" id="SM00235"/>
    </source>
</evidence>
<reference evidence="8 9" key="1">
    <citation type="submission" date="2020-07" db="EMBL/GenBank/DDBJ databases">
        <title>Description of Limosilactobacillus balticus sp. nov., Limosilactobacillus agrestis sp. nov., Limosilactobacillus albertensis sp. nov., Limosilactobacillus rudii sp. nov., Limosilactobacillus fastidiosus sp. nov., five novel Limosilactobacillus species isolated from the vertebrate gastrointestinal tract, and proposal of 6 subspecies of Limosilactobacillus reuteri adapted to the gastrointestinal tract of specific vertebrate hosts.</title>
        <authorList>
            <person name="Li F."/>
            <person name="Cheng C."/>
            <person name="Zheng J."/>
            <person name="Quevedo R.M."/>
            <person name="Li J."/>
            <person name="Roos S."/>
            <person name="Gaenzle M.G."/>
            <person name="Walter J."/>
        </authorList>
    </citation>
    <scope>NUCLEOTIDE SEQUENCE [LARGE SCALE GENOMIC DNA]</scope>
    <source>
        <strain evidence="8 9">RRLNB_1_1</strain>
    </source>
</reference>
<dbReference type="CDD" id="cd04268">
    <property type="entry name" value="ZnMc_MMP_like"/>
    <property type="match status" value="1"/>
</dbReference>
<keyword evidence="6" id="KW-0732">Signal</keyword>
<dbReference type="EMBL" id="JACIVC010000069">
    <property type="protein sequence ID" value="MBB1070566.1"/>
    <property type="molecule type" value="Genomic_DNA"/>
</dbReference>
<feature type="domain" description="Peptidase metallopeptidase" evidence="7">
    <location>
        <begin position="246"/>
        <end position="396"/>
    </location>
</feature>
<feature type="signal peptide" evidence="6">
    <location>
        <begin position="1"/>
        <end position="27"/>
    </location>
</feature>
<keyword evidence="9" id="KW-1185">Reference proteome</keyword>
<proteinExistence type="predicted"/>
<dbReference type="GO" id="GO:0004222">
    <property type="term" value="F:metalloendopeptidase activity"/>
    <property type="evidence" value="ECO:0007669"/>
    <property type="project" value="InterPro"/>
</dbReference>
<evidence type="ECO:0000256" key="2">
    <source>
        <dbReference type="ARBA" id="ARBA00022723"/>
    </source>
</evidence>
<dbReference type="InterPro" id="IPR024079">
    <property type="entry name" value="MetalloPept_cat_dom_sf"/>
</dbReference>
<dbReference type="InterPro" id="IPR001818">
    <property type="entry name" value="Pept_M10_metallopeptidase"/>
</dbReference>
<dbReference type="SUPFAM" id="SSF55486">
    <property type="entry name" value="Metalloproteases ('zincins'), catalytic domain"/>
    <property type="match status" value="1"/>
</dbReference>
<keyword evidence="2" id="KW-0479">Metal-binding</keyword>
<name>A0A7W3TTT9_9LACO</name>
<evidence type="ECO:0000256" key="6">
    <source>
        <dbReference type="SAM" id="SignalP"/>
    </source>
</evidence>
<dbReference type="GO" id="GO:0008270">
    <property type="term" value="F:zinc ion binding"/>
    <property type="evidence" value="ECO:0007669"/>
    <property type="project" value="InterPro"/>
</dbReference>
<keyword evidence="1 8" id="KW-0645">Protease</keyword>
<dbReference type="SMART" id="SM00235">
    <property type="entry name" value="ZnMc"/>
    <property type="match status" value="1"/>
</dbReference>
<evidence type="ECO:0000256" key="5">
    <source>
        <dbReference type="SAM" id="MobiDB-lite"/>
    </source>
</evidence>
<comment type="caution">
    <text evidence="8">The sequence shown here is derived from an EMBL/GenBank/DDBJ whole genome shotgun (WGS) entry which is preliminary data.</text>
</comment>
<evidence type="ECO:0000256" key="1">
    <source>
        <dbReference type="ARBA" id="ARBA00022670"/>
    </source>
</evidence>
<evidence type="ECO:0000313" key="9">
    <source>
        <dbReference type="Proteomes" id="UP000518316"/>
    </source>
</evidence>
<evidence type="ECO:0000256" key="4">
    <source>
        <dbReference type="ARBA" id="ARBA00022833"/>
    </source>
</evidence>
<keyword evidence="4" id="KW-0862">Zinc</keyword>
<accession>A0A7W3TTT9</accession>
<protein>
    <submittedName>
        <fullName evidence="8">Matrixin family metalloprotease</fullName>
    </submittedName>
</protein>
<dbReference type="Gene3D" id="3.40.390.10">
    <property type="entry name" value="Collagenase (Catalytic Domain)"/>
    <property type="match status" value="1"/>
</dbReference>
<organism evidence="8 9">
    <name type="scientific">Limosilactobacillus albertensis</name>
    <dbReference type="NCBI Taxonomy" id="2759752"/>
    <lineage>
        <taxon>Bacteria</taxon>
        <taxon>Bacillati</taxon>
        <taxon>Bacillota</taxon>
        <taxon>Bacilli</taxon>
        <taxon>Lactobacillales</taxon>
        <taxon>Lactobacillaceae</taxon>
        <taxon>Limosilactobacillus</taxon>
    </lineage>
</organism>
<keyword evidence="3" id="KW-0378">Hydrolase</keyword>
<sequence>MNKLKTTLTIGATVLGISGLNSMVANADTLPTNSNKINISNNLCPISNKSQSTNIDSSALIKNQTNFETCYYRLSNNTNPWWNYSWTISRNNQYQNNNWSNQYQNNNWSNQYQNNNWSNQYQNNNWSNQYQNNNWNNQYQNNNWNNQYQNNNWNNQYQNNNWNNQYQNNNRNNQYQNNNRNNQYQNNNRNNQYQNNNRNNQYQNNNWNNQYQNNNWSNQYQNNNRNNQYQNNNNRNYQAVPGYNLPEAHWPTNNASVYINSNDPIIRQAAITAINNWNSTGAFHFYLSNNPLSANIKISANNNPNSSFDGYTQTYFDRNNLTYHGQTQITLNNYFLQNPYFNYSFGHRVHTIMHELGHAIGLQHNSSDPSSLMYPNSTEYPIQPKDIQEVNYIYQNH</sequence>
<dbReference type="Pfam" id="PF00413">
    <property type="entry name" value="Peptidase_M10"/>
    <property type="match status" value="1"/>
</dbReference>
<dbReference type="GO" id="GO:0031012">
    <property type="term" value="C:extracellular matrix"/>
    <property type="evidence" value="ECO:0007669"/>
    <property type="project" value="InterPro"/>
</dbReference>
<dbReference type="InterPro" id="IPR006026">
    <property type="entry name" value="Peptidase_Metallo"/>
</dbReference>
<dbReference type="GO" id="GO:0006508">
    <property type="term" value="P:proteolysis"/>
    <property type="evidence" value="ECO:0007669"/>
    <property type="project" value="UniProtKB-KW"/>
</dbReference>
<keyword evidence="8" id="KW-0482">Metalloprotease</keyword>
<feature type="region of interest" description="Disordered" evidence="5">
    <location>
        <begin position="142"/>
        <end position="233"/>
    </location>
</feature>
<feature type="chain" id="PRO_5030610586" evidence="6">
    <location>
        <begin position="28"/>
        <end position="397"/>
    </location>
</feature>
<dbReference type="Proteomes" id="UP000518316">
    <property type="component" value="Unassembled WGS sequence"/>
</dbReference>
<gene>
    <name evidence="8" type="ORF">H5S40_10455</name>
</gene>
<evidence type="ECO:0000256" key="3">
    <source>
        <dbReference type="ARBA" id="ARBA00022801"/>
    </source>
</evidence>